<sequence length="183" mass="19769">MMYTFNGHSPRTRLQPWNGWIAENATVIGQVELGQKVSIWFGAVIRGDNSLIKIGDYSNVQENAVIHTDAGIDVVIGDYVTIGHQATVHGCTIGDNSLIGINAVVLNHAVIGKNCIIGANALVPEGKVIPDNSLVVGSPAKIIRTLDAEAEQKLKQSALHYAEHFPHFVALEPYSFAENNCNE</sequence>
<dbReference type="InterPro" id="IPR001451">
    <property type="entry name" value="Hexapep"/>
</dbReference>
<dbReference type="CDD" id="cd04645">
    <property type="entry name" value="LbH_gamma_CA_like"/>
    <property type="match status" value="1"/>
</dbReference>
<reference evidence="1" key="1">
    <citation type="submission" date="2023-08" db="EMBL/GenBank/DDBJ databases">
        <title>Emergence of clinically-relevant ST2 carbapenem-resistant Acinetobacter baumannii strains in hospital sewages in Zhejiang, East of China.</title>
        <authorList>
            <person name="Kaichao C."/>
            <person name="Zhang R."/>
        </authorList>
    </citation>
    <scope>NUCLEOTIDE SEQUENCE</scope>
    <source>
        <strain evidence="1">M-RB-37</strain>
    </source>
</reference>
<dbReference type="RefSeq" id="WP_308981725.1">
    <property type="nucleotide sequence ID" value="NZ_JAVIDL010000024.1"/>
</dbReference>
<accession>A0AAW8JC65</accession>
<gene>
    <name evidence="1" type="ORF">RFH47_12070</name>
</gene>
<comment type="caution">
    <text evidence="1">The sequence shown here is derived from an EMBL/GenBank/DDBJ whole genome shotgun (WGS) entry which is preliminary data.</text>
</comment>
<organism evidence="1 2">
    <name type="scientific">Acinetobacter rudis</name>
    <dbReference type="NCBI Taxonomy" id="632955"/>
    <lineage>
        <taxon>Bacteria</taxon>
        <taxon>Pseudomonadati</taxon>
        <taxon>Pseudomonadota</taxon>
        <taxon>Gammaproteobacteria</taxon>
        <taxon>Moraxellales</taxon>
        <taxon>Moraxellaceae</taxon>
        <taxon>Acinetobacter</taxon>
    </lineage>
</organism>
<name>A0AAW8JC65_9GAMM</name>
<dbReference type="Pfam" id="PF00132">
    <property type="entry name" value="Hexapep"/>
    <property type="match status" value="1"/>
</dbReference>
<dbReference type="Gene3D" id="2.160.10.10">
    <property type="entry name" value="Hexapeptide repeat proteins"/>
    <property type="match status" value="1"/>
</dbReference>
<evidence type="ECO:0000313" key="1">
    <source>
        <dbReference type="EMBL" id="MDQ8936453.1"/>
    </source>
</evidence>
<dbReference type="AlphaFoldDB" id="A0AAW8JC65"/>
<proteinExistence type="predicted"/>
<evidence type="ECO:0000313" key="2">
    <source>
        <dbReference type="Proteomes" id="UP001243844"/>
    </source>
</evidence>
<protein>
    <submittedName>
        <fullName evidence="1">Gamma carbonic anhydrase family protein</fullName>
    </submittedName>
</protein>
<dbReference type="EMBL" id="JAVIDL010000024">
    <property type="protein sequence ID" value="MDQ8936453.1"/>
    <property type="molecule type" value="Genomic_DNA"/>
</dbReference>
<dbReference type="PANTHER" id="PTHR13061">
    <property type="entry name" value="DYNACTIN SUBUNIT P25"/>
    <property type="match status" value="1"/>
</dbReference>
<dbReference type="InterPro" id="IPR047324">
    <property type="entry name" value="LbH_gamma_CA-like"/>
</dbReference>
<dbReference type="InterPro" id="IPR011004">
    <property type="entry name" value="Trimer_LpxA-like_sf"/>
</dbReference>
<dbReference type="InterPro" id="IPR050484">
    <property type="entry name" value="Transf_Hexapept/Carb_Anhydrase"/>
</dbReference>
<dbReference type="PANTHER" id="PTHR13061:SF29">
    <property type="entry name" value="GAMMA CARBONIC ANHYDRASE-LIKE 1, MITOCHONDRIAL-RELATED"/>
    <property type="match status" value="1"/>
</dbReference>
<dbReference type="SUPFAM" id="SSF51161">
    <property type="entry name" value="Trimeric LpxA-like enzymes"/>
    <property type="match status" value="1"/>
</dbReference>
<dbReference type="Proteomes" id="UP001243844">
    <property type="component" value="Unassembled WGS sequence"/>
</dbReference>